<protein>
    <submittedName>
        <fullName evidence="3">Right handed beta helix region</fullName>
    </submittedName>
</protein>
<organism evidence="3 4">
    <name type="scientific">Chitinophaga jiangningensis</name>
    <dbReference type="NCBI Taxonomy" id="1419482"/>
    <lineage>
        <taxon>Bacteria</taxon>
        <taxon>Pseudomonadati</taxon>
        <taxon>Bacteroidota</taxon>
        <taxon>Chitinophagia</taxon>
        <taxon>Chitinophagales</taxon>
        <taxon>Chitinophagaceae</taxon>
        <taxon>Chitinophaga</taxon>
    </lineage>
</organism>
<evidence type="ECO:0000313" key="3">
    <source>
        <dbReference type="EMBL" id="SHM69433.1"/>
    </source>
</evidence>
<dbReference type="PANTHER" id="PTHR36453:SF1">
    <property type="entry name" value="RIGHT HANDED BETA HELIX DOMAIN-CONTAINING PROTEIN"/>
    <property type="match status" value="1"/>
</dbReference>
<dbReference type="STRING" id="1419482.SAMN05444266_11023"/>
<accession>A0A1M7KV33</accession>
<dbReference type="Gene3D" id="2.30.42.10">
    <property type="match status" value="1"/>
</dbReference>
<feature type="chain" id="PRO_5012839336" evidence="1">
    <location>
        <begin position="24"/>
        <end position="759"/>
    </location>
</feature>
<dbReference type="AlphaFoldDB" id="A0A1M7KV33"/>
<dbReference type="SUPFAM" id="SSF51126">
    <property type="entry name" value="Pectin lyase-like"/>
    <property type="match status" value="1"/>
</dbReference>
<proteinExistence type="predicted"/>
<dbReference type="InterPro" id="IPR039448">
    <property type="entry name" value="Beta_helix"/>
</dbReference>
<dbReference type="PANTHER" id="PTHR36453">
    <property type="entry name" value="SECRETED PROTEIN-RELATED"/>
    <property type="match status" value="1"/>
</dbReference>
<dbReference type="SMART" id="SM00710">
    <property type="entry name" value="PbH1"/>
    <property type="match status" value="3"/>
</dbReference>
<keyword evidence="4" id="KW-1185">Reference proteome</keyword>
<feature type="domain" description="Right handed beta helix" evidence="2">
    <location>
        <begin position="305"/>
        <end position="455"/>
    </location>
</feature>
<dbReference type="InterPro" id="IPR036034">
    <property type="entry name" value="PDZ_sf"/>
</dbReference>
<dbReference type="RefSeq" id="WP_073086104.1">
    <property type="nucleotide sequence ID" value="NZ_FRBL01000010.1"/>
</dbReference>
<evidence type="ECO:0000259" key="2">
    <source>
        <dbReference type="Pfam" id="PF13229"/>
    </source>
</evidence>
<gene>
    <name evidence="3" type="ORF">SAMN05444266_11023</name>
</gene>
<name>A0A1M7KV33_9BACT</name>
<feature type="signal peptide" evidence="1">
    <location>
        <begin position="1"/>
        <end position="23"/>
    </location>
</feature>
<dbReference type="InterPro" id="IPR011050">
    <property type="entry name" value="Pectin_lyase_fold/virulence"/>
</dbReference>
<dbReference type="InterPro" id="IPR006626">
    <property type="entry name" value="PbH1"/>
</dbReference>
<sequence length="759" mass="85254">MRQLFLFFVHALLLVVFFSPLQAQDFVVDVHPAKTVQVIRQYRSQYPDCNLTIRYKPGTYYLDSTLVISASLTNGKGYTIIQGAPNQTTTISGGKALTVKWQVYKNGIYRAPVNISWDFDQLYVDGNAAVRARYPNYDTTASHYNGYAEDALSKARIASWKHPVGGYIHALHRAEWGGYHYMITGVNADTSLQLTGGYQNNRQMGMHKTIRFVENIFEELDTAREWYYDKATRFLYYKPAGAKAPAADIVVSRLSGYFIFTGDASAPVQRVTVKDIRFTQAKATFMETREPLLRSDWAIYRGGVILLDGTRDCTVQHCVFEQNGGNAIFLSNFNRHAMVLGNRIQQLGGNAVAFAGNPDAVRSPLFEYNSRQDFAAMDTARGPKTDNYPDSCAVVDNLIHDIGLIEKQVAGVQISMSAHIQVSHNSIYNLPRAGINISEGTWGGHVIEYNDVFNTVLETGDHGSFNSWGRDRWWYPNRREMDSIAALYPWLVKQDAVYTNVIRYNRFRCDHGWDIDLDDGSSNYEIYNNVCLHGGLKLREGFDRKVYNNIIVNNSFHPHVWFKNSGDVFTNNVVMTRYKPIGINYWGREIDRNFFPDSAALATAQANGTDVHSAYGDPQFANPAAGNYTVRNIAAKDFTNFNQFAFGVISPSLRALAAKPLFPAPGSSTEATTASWQWQNGTFKNLETLGERSATGMADYEGVLVLKAPDPSAGLRDGDVILLIGTHKVRNIHELQQVLKTAVYPLKLTIFRNQQQMTL</sequence>
<evidence type="ECO:0000313" key="4">
    <source>
        <dbReference type="Proteomes" id="UP000184420"/>
    </source>
</evidence>
<dbReference type="SUPFAM" id="SSF50156">
    <property type="entry name" value="PDZ domain-like"/>
    <property type="match status" value="1"/>
</dbReference>
<dbReference type="Proteomes" id="UP000184420">
    <property type="component" value="Unassembled WGS sequence"/>
</dbReference>
<reference evidence="3 4" key="1">
    <citation type="submission" date="2016-11" db="EMBL/GenBank/DDBJ databases">
        <authorList>
            <person name="Jaros S."/>
            <person name="Januszkiewicz K."/>
            <person name="Wedrychowicz H."/>
        </authorList>
    </citation>
    <scope>NUCLEOTIDE SEQUENCE [LARGE SCALE GENOMIC DNA]</scope>
    <source>
        <strain evidence="3 4">DSM 27406</strain>
    </source>
</reference>
<evidence type="ECO:0000256" key="1">
    <source>
        <dbReference type="SAM" id="SignalP"/>
    </source>
</evidence>
<dbReference type="Gene3D" id="2.160.20.10">
    <property type="entry name" value="Single-stranded right-handed beta-helix, Pectin lyase-like"/>
    <property type="match status" value="1"/>
</dbReference>
<dbReference type="InterPro" id="IPR012334">
    <property type="entry name" value="Pectin_lyas_fold"/>
</dbReference>
<dbReference type="EMBL" id="FRBL01000010">
    <property type="protein sequence ID" value="SHM69433.1"/>
    <property type="molecule type" value="Genomic_DNA"/>
</dbReference>
<keyword evidence="1" id="KW-0732">Signal</keyword>
<dbReference type="Pfam" id="PF13229">
    <property type="entry name" value="Beta_helix"/>
    <property type="match status" value="1"/>
</dbReference>
<dbReference type="OrthoDB" id="9808066at2"/>